<dbReference type="Proteomes" id="UP001140949">
    <property type="component" value="Unassembled WGS sequence"/>
</dbReference>
<dbReference type="AlphaFoldDB" id="A0AAX6F5M7"/>
<sequence length="76" mass="8751">MPGIWRIASKEFRYAIVSGSDTDAHVIMFDYISIFVQVRPCPVRWCPDSWGCIFIPVRTYPSQDRVVGNLWVACVK</sequence>
<evidence type="ECO:0000313" key="2">
    <source>
        <dbReference type="Proteomes" id="UP001140949"/>
    </source>
</evidence>
<keyword evidence="2" id="KW-1185">Reference proteome</keyword>
<proteinExistence type="predicted"/>
<name>A0AAX6F5M7_IRIPA</name>
<dbReference type="EMBL" id="JANAVB010031706">
    <property type="protein sequence ID" value="KAJ6811351.1"/>
    <property type="molecule type" value="Genomic_DNA"/>
</dbReference>
<accession>A0AAX6F5M7</accession>
<evidence type="ECO:0000313" key="1">
    <source>
        <dbReference type="EMBL" id="KAJ6811351.1"/>
    </source>
</evidence>
<gene>
    <name evidence="1" type="ORF">M6B38_154135</name>
</gene>
<protein>
    <submittedName>
        <fullName evidence="1">Uncharacterized protein</fullName>
    </submittedName>
</protein>
<reference evidence="1" key="2">
    <citation type="submission" date="2023-04" db="EMBL/GenBank/DDBJ databases">
        <authorList>
            <person name="Bruccoleri R.E."/>
            <person name="Oakeley E.J."/>
            <person name="Faust A.-M."/>
            <person name="Dessus-Babus S."/>
            <person name="Altorfer M."/>
            <person name="Burckhardt D."/>
            <person name="Oertli M."/>
            <person name="Naumann U."/>
            <person name="Petersen F."/>
            <person name="Wong J."/>
        </authorList>
    </citation>
    <scope>NUCLEOTIDE SEQUENCE</scope>
    <source>
        <strain evidence="1">GSM-AAB239-AS_SAM_17_03QT</strain>
        <tissue evidence="1">Leaf</tissue>
    </source>
</reference>
<comment type="caution">
    <text evidence="1">The sequence shown here is derived from an EMBL/GenBank/DDBJ whole genome shotgun (WGS) entry which is preliminary data.</text>
</comment>
<reference evidence="1" key="1">
    <citation type="journal article" date="2023" name="GigaByte">
        <title>Genome assembly of the bearded iris, Iris pallida Lam.</title>
        <authorList>
            <person name="Bruccoleri R.E."/>
            <person name="Oakeley E.J."/>
            <person name="Faust A.M.E."/>
            <person name="Altorfer M."/>
            <person name="Dessus-Babus S."/>
            <person name="Burckhardt D."/>
            <person name="Oertli M."/>
            <person name="Naumann U."/>
            <person name="Petersen F."/>
            <person name="Wong J."/>
        </authorList>
    </citation>
    <scope>NUCLEOTIDE SEQUENCE</scope>
    <source>
        <strain evidence="1">GSM-AAB239-AS_SAM_17_03QT</strain>
    </source>
</reference>
<organism evidence="1 2">
    <name type="scientific">Iris pallida</name>
    <name type="common">Sweet iris</name>
    <dbReference type="NCBI Taxonomy" id="29817"/>
    <lineage>
        <taxon>Eukaryota</taxon>
        <taxon>Viridiplantae</taxon>
        <taxon>Streptophyta</taxon>
        <taxon>Embryophyta</taxon>
        <taxon>Tracheophyta</taxon>
        <taxon>Spermatophyta</taxon>
        <taxon>Magnoliopsida</taxon>
        <taxon>Liliopsida</taxon>
        <taxon>Asparagales</taxon>
        <taxon>Iridaceae</taxon>
        <taxon>Iridoideae</taxon>
        <taxon>Irideae</taxon>
        <taxon>Iris</taxon>
    </lineage>
</organism>